<proteinExistence type="predicted"/>
<dbReference type="SUPFAM" id="SSF56601">
    <property type="entry name" value="beta-lactamase/transpeptidase-like"/>
    <property type="match status" value="1"/>
</dbReference>
<evidence type="ECO:0000256" key="1">
    <source>
        <dbReference type="SAM" id="MobiDB-lite"/>
    </source>
</evidence>
<feature type="signal peptide" evidence="2">
    <location>
        <begin position="1"/>
        <end position="29"/>
    </location>
</feature>
<accession>A0ABR7WAF8</accession>
<feature type="region of interest" description="Disordered" evidence="1">
    <location>
        <begin position="33"/>
        <end position="61"/>
    </location>
</feature>
<reference evidence="5 6" key="1">
    <citation type="submission" date="2020-09" db="EMBL/GenBank/DDBJ databases">
        <title>Novel species in genus Gordonia.</title>
        <authorList>
            <person name="Zhang G."/>
        </authorList>
    </citation>
    <scope>NUCLEOTIDE SEQUENCE [LARGE SCALE GENOMIC DNA]</scope>
    <source>
        <strain evidence="5 6">ON-33</strain>
    </source>
</reference>
<dbReference type="Pfam" id="PF11954">
    <property type="entry name" value="DUF3471"/>
    <property type="match status" value="1"/>
</dbReference>
<name>A0ABR7WAF8_9ACTN</name>
<dbReference type="InterPro" id="IPR050491">
    <property type="entry name" value="AmpC-like"/>
</dbReference>
<comment type="caution">
    <text evidence="5">The sequence shown here is derived from an EMBL/GenBank/DDBJ whole genome shotgun (WGS) entry which is preliminary data.</text>
</comment>
<dbReference type="GO" id="GO:0016874">
    <property type="term" value="F:ligase activity"/>
    <property type="evidence" value="ECO:0007669"/>
    <property type="project" value="UniProtKB-KW"/>
</dbReference>
<evidence type="ECO:0000313" key="6">
    <source>
        <dbReference type="Proteomes" id="UP000602395"/>
    </source>
</evidence>
<sequence>MGVRTSSRARTRRSTAVVVVAVVAATAVAACDTTSSESSSVSGPSSPAASAAEEPGDPNTAVAQALPDNAVDTAVGKLDGLVDSLMRSTKIPGMAVAVVHGGKSVYAKGFGVSEVGTDRKVDADTVFPLASMSKSIGSTVIAKLITDKVVGWDTPVAPNLPGFALSDLYVSQNVTIGDMYSHRSGLPDHAGDKLEELGYDRDQILARLRYMPLDPFRVTYNYTNFGVTAAAESVARKAGSDWATLSEQALYGPLGMTHTSSRFRDFEAEADRVVGHVQDGGNWVKTPQQRDPDAQSPAGGISSSVNDLTHWMAMLLGNGMYNGKQIVGEDALLPAVTPEMISSPAGSPDARAGYYGYGFNVSVTEGARTQYSHSGAFSMGAGTNFLVMPSADVAIVALSNAAPIGAVDALTGEFADIVQFGEVRHDWRTLYAHAYAEMNKPSGSLVGQQPPANPAPAQPLSTYAGTYQNDVYGPAVVREQNGKLVLALGPGGKTTHELTHWDGNTFTFTLRTENAEPGSISKVSFAGAGSAASGPSSSGAGSAASARMTVEYYDDGTSNGEFTR</sequence>
<dbReference type="Proteomes" id="UP000602395">
    <property type="component" value="Unassembled WGS sequence"/>
</dbReference>
<keyword evidence="5" id="KW-0436">Ligase</keyword>
<evidence type="ECO:0000256" key="2">
    <source>
        <dbReference type="SAM" id="SignalP"/>
    </source>
</evidence>
<evidence type="ECO:0000259" key="4">
    <source>
        <dbReference type="Pfam" id="PF11954"/>
    </source>
</evidence>
<feature type="domain" description="Beta-lactamase-related" evidence="3">
    <location>
        <begin position="78"/>
        <end position="403"/>
    </location>
</feature>
<feature type="region of interest" description="Disordered" evidence="1">
    <location>
        <begin position="279"/>
        <end position="300"/>
    </location>
</feature>
<dbReference type="PROSITE" id="PS51257">
    <property type="entry name" value="PROKAR_LIPOPROTEIN"/>
    <property type="match status" value="1"/>
</dbReference>
<gene>
    <name evidence="5" type="ORF">IDF66_09350</name>
</gene>
<protein>
    <submittedName>
        <fullName evidence="5">Serine hydrolase</fullName>
    </submittedName>
</protein>
<feature type="compositionally biased region" description="Low complexity" evidence="1">
    <location>
        <begin position="33"/>
        <end position="53"/>
    </location>
</feature>
<dbReference type="GO" id="GO:0016787">
    <property type="term" value="F:hydrolase activity"/>
    <property type="evidence" value="ECO:0007669"/>
    <property type="project" value="UniProtKB-KW"/>
</dbReference>
<dbReference type="RefSeq" id="WP_190266636.1">
    <property type="nucleotide sequence ID" value="NZ_BAABAD010000005.1"/>
</dbReference>
<organism evidence="5 6">
    <name type="scientific">Gordonia hankookensis</name>
    <dbReference type="NCBI Taxonomy" id="589403"/>
    <lineage>
        <taxon>Bacteria</taxon>
        <taxon>Bacillati</taxon>
        <taxon>Actinomycetota</taxon>
        <taxon>Actinomycetes</taxon>
        <taxon>Mycobacteriales</taxon>
        <taxon>Gordoniaceae</taxon>
        <taxon>Gordonia</taxon>
    </lineage>
</organism>
<evidence type="ECO:0000313" key="5">
    <source>
        <dbReference type="EMBL" id="MBD1319792.1"/>
    </source>
</evidence>
<keyword evidence="6" id="KW-1185">Reference proteome</keyword>
<evidence type="ECO:0000259" key="3">
    <source>
        <dbReference type="Pfam" id="PF00144"/>
    </source>
</evidence>
<dbReference type="PANTHER" id="PTHR46825:SF15">
    <property type="entry name" value="BETA-LACTAMASE-RELATED DOMAIN-CONTAINING PROTEIN"/>
    <property type="match status" value="1"/>
</dbReference>
<dbReference type="InterPro" id="IPR001466">
    <property type="entry name" value="Beta-lactam-related"/>
</dbReference>
<dbReference type="Pfam" id="PF00144">
    <property type="entry name" value="Beta-lactamase"/>
    <property type="match status" value="1"/>
</dbReference>
<keyword evidence="5" id="KW-0378">Hydrolase</keyword>
<dbReference type="InterPro" id="IPR012338">
    <property type="entry name" value="Beta-lactam/transpept-like"/>
</dbReference>
<feature type="chain" id="PRO_5045714987" evidence="2">
    <location>
        <begin position="30"/>
        <end position="564"/>
    </location>
</feature>
<dbReference type="Gene3D" id="2.40.128.600">
    <property type="match status" value="1"/>
</dbReference>
<dbReference type="InterPro" id="IPR021860">
    <property type="entry name" value="Peptidase_S12_Pab87-rel_C"/>
</dbReference>
<dbReference type="PANTHER" id="PTHR46825">
    <property type="entry name" value="D-ALANYL-D-ALANINE-CARBOXYPEPTIDASE/ENDOPEPTIDASE AMPH"/>
    <property type="match status" value="1"/>
</dbReference>
<feature type="region of interest" description="Disordered" evidence="1">
    <location>
        <begin position="526"/>
        <end position="545"/>
    </location>
</feature>
<keyword evidence="2" id="KW-0732">Signal</keyword>
<feature type="domain" description="Peptidase S12 Pab87-related C-terminal" evidence="4">
    <location>
        <begin position="450"/>
        <end position="517"/>
    </location>
</feature>
<dbReference type="EMBL" id="JACWMS010000002">
    <property type="protein sequence ID" value="MBD1319792.1"/>
    <property type="molecule type" value="Genomic_DNA"/>
</dbReference>
<dbReference type="Gene3D" id="3.40.710.10">
    <property type="entry name" value="DD-peptidase/beta-lactamase superfamily"/>
    <property type="match status" value="1"/>
</dbReference>